<protein>
    <submittedName>
        <fullName evidence="3">Alpha/beta fold hydrolase</fullName>
    </submittedName>
</protein>
<keyword evidence="1 3" id="KW-0378">Hydrolase</keyword>
<reference evidence="4" key="1">
    <citation type="journal article" date="2019" name="Int. J. Syst. Evol. Microbiol.">
        <title>The Global Catalogue of Microorganisms (GCM) 10K type strain sequencing project: providing services to taxonomists for standard genome sequencing and annotation.</title>
        <authorList>
            <consortium name="The Broad Institute Genomics Platform"/>
            <consortium name="The Broad Institute Genome Sequencing Center for Infectious Disease"/>
            <person name="Wu L."/>
            <person name="Ma J."/>
        </authorList>
    </citation>
    <scope>NUCLEOTIDE SEQUENCE [LARGE SCALE GENOMIC DNA]</scope>
    <source>
        <strain evidence="4">JCM 17111</strain>
    </source>
</reference>
<organism evidence="3 4">
    <name type="scientific">Snuella lapsa</name>
    <dbReference type="NCBI Taxonomy" id="870481"/>
    <lineage>
        <taxon>Bacteria</taxon>
        <taxon>Pseudomonadati</taxon>
        <taxon>Bacteroidota</taxon>
        <taxon>Flavobacteriia</taxon>
        <taxon>Flavobacteriales</taxon>
        <taxon>Flavobacteriaceae</taxon>
        <taxon>Snuella</taxon>
    </lineage>
</organism>
<evidence type="ECO:0000313" key="3">
    <source>
        <dbReference type="EMBL" id="GAA3572843.1"/>
    </source>
</evidence>
<dbReference type="Proteomes" id="UP001500954">
    <property type="component" value="Unassembled WGS sequence"/>
</dbReference>
<proteinExistence type="predicted"/>
<dbReference type="RefSeq" id="WP_345006201.1">
    <property type="nucleotide sequence ID" value="NZ_BAABCY010000063.1"/>
</dbReference>
<dbReference type="Pfam" id="PF00561">
    <property type="entry name" value="Abhydrolase_1"/>
    <property type="match status" value="1"/>
</dbReference>
<gene>
    <name evidence="3" type="ORF">GCM10022395_22610</name>
</gene>
<evidence type="ECO:0000313" key="4">
    <source>
        <dbReference type="Proteomes" id="UP001500954"/>
    </source>
</evidence>
<feature type="domain" description="AB hydrolase-1" evidence="2">
    <location>
        <begin position="31"/>
        <end position="160"/>
    </location>
</feature>
<dbReference type="PANTHER" id="PTHR48081">
    <property type="entry name" value="AB HYDROLASE SUPERFAMILY PROTEIN C4A8.06C"/>
    <property type="match status" value="1"/>
</dbReference>
<name>A0ABP6XUN1_9FLAO</name>
<comment type="caution">
    <text evidence="3">The sequence shown here is derived from an EMBL/GenBank/DDBJ whole genome shotgun (WGS) entry which is preliminary data.</text>
</comment>
<dbReference type="Gene3D" id="3.40.50.1820">
    <property type="entry name" value="alpha/beta hydrolase"/>
    <property type="match status" value="1"/>
</dbReference>
<dbReference type="InterPro" id="IPR050300">
    <property type="entry name" value="GDXG_lipolytic_enzyme"/>
</dbReference>
<sequence length="288" mass="32849">MIIDKNTIIKTQHGKPILVDLFYLKNKQNKPIVIFCHGYKGFKDWGAWDLMAKTFANAGFLFIKFNFSHNGGTIEQPIDFPDLEAFAHNNYTKELNDLDTVISWVFKNSVISKEGNLKAISLIGHSRGGGIVAIKAEEDSRIKALIGLASVSDFKSRFPTGEAFTSWQQNGVYYVVNGRTKQNMPHYFQFYEDFAKNEEHLTIKRAVSKLNIPYLIIHGDDDSSVRIEEAKELHKWRPDSTLKIIANANHVFGASHPWDKPILPEQLKTVINQIITFIKDLTFYIEGK</sequence>
<dbReference type="EMBL" id="BAABCY010000063">
    <property type="protein sequence ID" value="GAA3572843.1"/>
    <property type="molecule type" value="Genomic_DNA"/>
</dbReference>
<dbReference type="SUPFAM" id="SSF53474">
    <property type="entry name" value="alpha/beta-Hydrolases"/>
    <property type="match status" value="1"/>
</dbReference>
<dbReference type="InterPro" id="IPR000073">
    <property type="entry name" value="AB_hydrolase_1"/>
</dbReference>
<keyword evidence="4" id="KW-1185">Reference proteome</keyword>
<evidence type="ECO:0000259" key="2">
    <source>
        <dbReference type="Pfam" id="PF00561"/>
    </source>
</evidence>
<dbReference type="InterPro" id="IPR029058">
    <property type="entry name" value="AB_hydrolase_fold"/>
</dbReference>
<evidence type="ECO:0000256" key="1">
    <source>
        <dbReference type="ARBA" id="ARBA00022801"/>
    </source>
</evidence>
<accession>A0ABP6XUN1</accession>
<dbReference type="GO" id="GO:0016787">
    <property type="term" value="F:hydrolase activity"/>
    <property type="evidence" value="ECO:0007669"/>
    <property type="project" value="UniProtKB-KW"/>
</dbReference>